<dbReference type="Pfam" id="PF08668">
    <property type="entry name" value="HDOD"/>
    <property type="match status" value="1"/>
</dbReference>
<dbReference type="PANTHER" id="PTHR33525:SF4">
    <property type="entry name" value="CYCLIC DI-GMP PHOSPHODIESTERASE CDGJ"/>
    <property type="match status" value="1"/>
</dbReference>
<dbReference type="InterPro" id="IPR013976">
    <property type="entry name" value="HDOD"/>
</dbReference>
<name>A0A9X4NPG4_9BURK</name>
<gene>
    <name evidence="2" type="ORF">H010_05800</name>
</gene>
<dbReference type="PANTHER" id="PTHR33525">
    <property type="match status" value="1"/>
</dbReference>
<dbReference type="SUPFAM" id="SSF109604">
    <property type="entry name" value="HD-domain/PDEase-like"/>
    <property type="match status" value="1"/>
</dbReference>
<dbReference type="PROSITE" id="PS51833">
    <property type="entry name" value="HDOD"/>
    <property type="match status" value="1"/>
</dbReference>
<evidence type="ECO:0000313" key="3">
    <source>
        <dbReference type="Proteomes" id="UP001152876"/>
    </source>
</evidence>
<sequence>MSQTILDSIALGYQPVWNRRRQLAAVRLRVLTQHAEAVDGTHLLRLLSGGWPAAAPTLIFAISSPVLLQQALTSDPVPNTWIEVPGALFDSTDGMAQLALAVRRGHRLLRHADLATVRGELAAPLDVCSLLRVSAQEVLETLRLRPATPGAVPTQRSPILPGQLYEGVCNRALAEHCLDEAGAWGILGWPDDDVLHAYRHQPLGCDASVIAQIRQAIGLDSSLDLIERLVRQDPVLVYRLLQLVNSAAYGLRHEIDSVRHALMMLGFTALNRWLADQLAGSTSDPALHPVRYAQVMYSRLAQHLLESGSTDNLRAEVYTTALFSQLDVLLQLPMADLLNRLPMSGRVMSALLRQEGPYHVFLDVARAQADVDHLHRLPEVCERHEMSLEHANRSLIRMLTTSRDQGA</sequence>
<organism evidence="2 3">
    <name type="scientific">Hydrogenophaga taeniospiralis CCUG 15921</name>
    <dbReference type="NCBI Taxonomy" id="1281780"/>
    <lineage>
        <taxon>Bacteria</taxon>
        <taxon>Pseudomonadati</taxon>
        <taxon>Pseudomonadota</taxon>
        <taxon>Betaproteobacteria</taxon>
        <taxon>Burkholderiales</taxon>
        <taxon>Comamonadaceae</taxon>
        <taxon>Hydrogenophaga</taxon>
    </lineage>
</organism>
<evidence type="ECO:0000259" key="1">
    <source>
        <dbReference type="PROSITE" id="PS51833"/>
    </source>
</evidence>
<dbReference type="InterPro" id="IPR052340">
    <property type="entry name" value="RNase_Y/CdgJ"/>
</dbReference>
<feature type="domain" description="HDOD" evidence="1">
    <location>
        <begin position="203"/>
        <end position="390"/>
    </location>
</feature>
<dbReference type="Proteomes" id="UP001152876">
    <property type="component" value="Unassembled WGS sequence"/>
</dbReference>
<keyword evidence="3" id="KW-1185">Reference proteome</keyword>
<dbReference type="RefSeq" id="WP_068173884.1">
    <property type="nucleotide sequence ID" value="NZ_AOGK01000004.1"/>
</dbReference>
<dbReference type="OrthoDB" id="9804751at2"/>
<comment type="caution">
    <text evidence="2">The sequence shown here is derived from an EMBL/GenBank/DDBJ whole genome shotgun (WGS) entry which is preliminary data.</text>
</comment>
<evidence type="ECO:0000313" key="2">
    <source>
        <dbReference type="EMBL" id="MDG5974757.1"/>
    </source>
</evidence>
<dbReference type="EMBL" id="AOGK01000004">
    <property type="protein sequence ID" value="MDG5974757.1"/>
    <property type="molecule type" value="Genomic_DNA"/>
</dbReference>
<reference evidence="2" key="1">
    <citation type="submission" date="2013-01" db="EMBL/GenBank/DDBJ databases">
        <title>Genome draft of Hydrogenophaga taeniospiralis 2K1.</title>
        <authorList>
            <person name="Gomila M."/>
            <person name="Lalucat J."/>
        </authorList>
    </citation>
    <scope>NUCLEOTIDE SEQUENCE</scope>
    <source>
        <strain evidence="2">CCUG 15921</strain>
    </source>
</reference>
<accession>A0A9X4NPG4</accession>
<dbReference type="AlphaFoldDB" id="A0A9X4NPG4"/>
<proteinExistence type="predicted"/>
<dbReference type="Gene3D" id="1.10.3210.10">
    <property type="entry name" value="Hypothetical protein af1432"/>
    <property type="match status" value="1"/>
</dbReference>
<protein>
    <submittedName>
        <fullName evidence="2">Signal transduction protein</fullName>
    </submittedName>
</protein>